<dbReference type="OrthoDB" id="1849108at2759"/>
<dbReference type="Proteomes" id="UP001055439">
    <property type="component" value="Chromosome 9"/>
</dbReference>
<dbReference type="AlphaFoldDB" id="A0A9E7I9V2"/>
<evidence type="ECO:0000313" key="2">
    <source>
        <dbReference type="Proteomes" id="UP001055439"/>
    </source>
</evidence>
<organism evidence="1 2">
    <name type="scientific">Musa troglodytarum</name>
    <name type="common">fe'i banana</name>
    <dbReference type="NCBI Taxonomy" id="320322"/>
    <lineage>
        <taxon>Eukaryota</taxon>
        <taxon>Viridiplantae</taxon>
        <taxon>Streptophyta</taxon>
        <taxon>Embryophyta</taxon>
        <taxon>Tracheophyta</taxon>
        <taxon>Spermatophyta</taxon>
        <taxon>Magnoliopsida</taxon>
        <taxon>Liliopsida</taxon>
        <taxon>Zingiberales</taxon>
        <taxon>Musaceae</taxon>
        <taxon>Musa</taxon>
    </lineage>
</organism>
<gene>
    <name evidence="1" type="ORF">MUK42_13563</name>
</gene>
<reference evidence="1" key="1">
    <citation type="submission" date="2022-05" db="EMBL/GenBank/DDBJ databases">
        <title>The Musa troglodytarum L. genome provides insights into the mechanism of non-climacteric behaviour and enrichment of carotenoids.</title>
        <authorList>
            <person name="Wang J."/>
        </authorList>
    </citation>
    <scope>NUCLEOTIDE SEQUENCE</scope>
    <source>
        <tissue evidence="1">Leaf</tissue>
    </source>
</reference>
<proteinExistence type="predicted"/>
<accession>A0A9E7I9V2</accession>
<sequence>MEVPLTSTDPHKDVQCLIPQNECPADFGQAKLEWQHCASGIQSIRHLLVSEILPPLSFIVRTPLIFWPER</sequence>
<evidence type="ECO:0000313" key="1">
    <source>
        <dbReference type="EMBL" id="URE44007.1"/>
    </source>
</evidence>
<protein>
    <submittedName>
        <fullName evidence="1">Uncharacterized protein</fullName>
    </submittedName>
</protein>
<dbReference type="EMBL" id="CP097511">
    <property type="protein sequence ID" value="URE44007.1"/>
    <property type="molecule type" value="Genomic_DNA"/>
</dbReference>
<keyword evidence="2" id="KW-1185">Reference proteome</keyword>
<name>A0A9E7I9V2_9LILI</name>